<sequence>MTTTATSGSWRCKSVVGRVERDGSGFTFSSHLGHVPNGMNHNNDDFSGGGRQFDEHRWLVMRNLESCRIRKMTASDSGASRCEITISLAWILTVVYDNYGNKRIVAVQICGWS</sequence>
<comment type="caution">
    <text evidence="1">The sequence shown here is derived from an EMBL/GenBank/DDBJ whole genome shotgun (WGS) entry which is preliminary data.</text>
</comment>
<evidence type="ECO:0000313" key="1">
    <source>
        <dbReference type="EMBL" id="KAF3544377.1"/>
    </source>
</evidence>
<organism evidence="1 2">
    <name type="scientific">Brassica cretica</name>
    <name type="common">Mustard</name>
    <dbReference type="NCBI Taxonomy" id="69181"/>
    <lineage>
        <taxon>Eukaryota</taxon>
        <taxon>Viridiplantae</taxon>
        <taxon>Streptophyta</taxon>
        <taxon>Embryophyta</taxon>
        <taxon>Tracheophyta</taxon>
        <taxon>Spermatophyta</taxon>
        <taxon>Magnoliopsida</taxon>
        <taxon>eudicotyledons</taxon>
        <taxon>Gunneridae</taxon>
        <taxon>Pentapetalae</taxon>
        <taxon>rosids</taxon>
        <taxon>malvids</taxon>
        <taxon>Brassicales</taxon>
        <taxon>Brassicaceae</taxon>
        <taxon>Brassiceae</taxon>
        <taxon>Brassica</taxon>
    </lineage>
</organism>
<accession>A0ABQ7BYK8</accession>
<dbReference type="EMBL" id="QGKV02000832">
    <property type="protein sequence ID" value="KAF3544377.1"/>
    <property type="molecule type" value="Genomic_DNA"/>
</dbReference>
<evidence type="ECO:0000313" key="2">
    <source>
        <dbReference type="Proteomes" id="UP000266723"/>
    </source>
</evidence>
<name>A0ABQ7BYK8_BRACR</name>
<proteinExistence type="predicted"/>
<dbReference type="Proteomes" id="UP000266723">
    <property type="component" value="Unassembled WGS sequence"/>
</dbReference>
<keyword evidence="2" id="KW-1185">Reference proteome</keyword>
<protein>
    <submittedName>
        <fullName evidence="1">Uncharacterized protein</fullName>
    </submittedName>
</protein>
<gene>
    <name evidence="1" type="ORF">DY000_02005443</name>
</gene>
<reference evidence="1 2" key="1">
    <citation type="journal article" date="2020" name="BMC Genomics">
        <title>Intraspecific diversification of the crop wild relative Brassica cretica Lam. using demographic model selection.</title>
        <authorList>
            <person name="Kioukis A."/>
            <person name="Michalopoulou V.A."/>
            <person name="Briers L."/>
            <person name="Pirintsos S."/>
            <person name="Studholme D.J."/>
            <person name="Pavlidis P."/>
            <person name="Sarris P.F."/>
        </authorList>
    </citation>
    <scope>NUCLEOTIDE SEQUENCE [LARGE SCALE GENOMIC DNA]</scope>
    <source>
        <strain evidence="2">cv. PFS-1207/04</strain>
    </source>
</reference>